<proteinExistence type="predicted"/>
<accession>A0ABS2GQW3</accession>
<sequence length="57" mass="6386">MGKITVNTAKNPKGFPITGTQIRREFLDNEWWDLYNVGSSEMPAGFSFGKQEGDVYG</sequence>
<organism evidence="1 2">
    <name type="scientific">Hydrogenoanaerobacterium saccharovorans</name>
    <dbReference type="NCBI Taxonomy" id="474960"/>
    <lineage>
        <taxon>Bacteria</taxon>
        <taxon>Bacillati</taxon>
        <taxon>Bacillota</taxon>
        <taxon>Clostridia</taxon>
        <taxon>Eubacteriales</taxon>
        <taxon>Oscillospiraceae</taxon>
        <taxon>Hydrogenoanaerobacterium</taxon>
    </lineage>
</organism>
<dbReference type="RefSeq" id="WP_204721553.1">
    <property type="nucleotide sequence ID" value="NZ_JACSNR010000009.1"/>
</dbReference>
<evidence type="ECO:0000313" key="2">
    <source>
        <dbReference type="Proteomes" id="UP000724149"/>
    </source>
</evidence>
<comment type="caution">
    <text evidence="1">The sequence shown here is derived from an EMBL/GenBank/DDBJ whole genome shotgun (WGS) entry which is preliminary data.</text>
</comment>
<dbReference type="Proteomes" id="UP000724149">
    <property type="component" value="Unassembled WGS sequence"/>
</dbReference>
<reference evidence="1 2" key="1">
    <citation type="journal article" date="2021" name="Sci. Rep.">
        <title>The distribution of antibiotic resistance genes in chicken gut microbiota commensals.</title>
        <authorList>
            <person name="Juricova H."/>
            <person name="Matiasovicova J."/>
            <person name="Kubasova T."/>
            <person name="Cejkova D."/>
            <person name="Rychlik I."/>
        </authorList>
    </citation>
    <scope>NUCLEOTIDE SEQUENCE [LARGE SCALE GENOMIC DNA]</scope>
    <source>
        <strain evidence="1 2">An564</strain>
    </source>
</reference>
<dbReference type="EMBL" id="JACSNR010000009">
    <property type="protein sequence ID" value="MBM6923954.1"/>
    <property type="molecule type" value="Genomic_DNA"/>
</dbReference>
<gene>
    <name evidence="1" type="ORF">H9X81_09675</name>
</gene>
<name>A0ABS2GQW3_9FIRM</name>
<evidence type="ECO:0000313" key="1">
    <source>
        <dbReference type="EMBL" id="MBM6923954.1"/>
    </source>
</evidence>
<keyword evidence="2" id="KW-1185">Reference proteome</keyword>
<protein>
    <submittedName>
        <fullName evidence="1">Uncharacterized protein</fullName>
    </submittedName>
</protein>